<organism evidence="2 3">
    <name type="scientific">Halocaridina rubra</name>
    <name type="common">Hawaiian red shrimp</name>
    <dbReference type="NCBI Taxonomy" id="373956"/>
    <lineage>
        <taxon>Eukaryota</taxon>
        <taxon>Metazoa</taxon>
        <taxon>Ecdysozoa</taxon>
        <taxon>Arthropoda</taxon>
        <taxon>Crustacea</taxon>
        <taxon>Multicrustacea</taxon>
        <taxon>Malacostraca</taxon>
        <taxon>Eumalacostraca</taxon>
        <taxon>Eucarida</taxon>
        <taxon>Decapoda</taxon>
        <taxon>Pleocyemata</taxon>
        <taxon>Caridea</taxon>
        <taxon>Atyoidea</taxon>
        <taxon>Atyidae</taxon>
        <taxon>Halocaridina</taxon>
    </lineage>
</organism>
<dbReference type="Proteomes" id="UP001381693">
    <property type="component" value="Unassembled WGS sequence"/>
</dbReference>
<evidence type="ECO:0000313" key="2">
    <source>
        <dbReference type="EMBL" id="KAK7080488.1"/>
    </source>
</evidence>
<accession>A0AAN8XHM5</accession>
<proteinExistence type="predicted"/>
<evidence type="ECO:0000313" key="3">
    <source>
        <dbReference type="Proteomes" id="UP001381693"/>
    </source>
</evidence>
<dbReference type="InterPro" id="IPR035897">
    <property type="entry name" value="Toll_tir_struct_dom_sf"/>
</dbReference>
<keyword evidence="3" id="KW-1185">Reference proteome</keyword>
<dbReference type="AlphaFoldDB" id="A0AAN8XHM5"/>
<evidence type="ECO:0000256" key="1">
    <source>
        <dbReference type="SAM" id="MobiDB-lite"/>
    </source>
</evidence>
<sequence>MSSTNMEFYSMSEDEQLRRALQECPIALPPPPNDVMWRNFYLSLYMQVINSEETQRRKYKHKVWDFCVIHSSHTSDQEEALRFANLLTTTLGLTGRTMGQIALGENTLEEASNMVQGSTKVFVLVSKYLENARIPKFVFQEALMQQLSRPDWLCKIVTVFLAGPRINPPFYMANIEGFTLNNDVRTVQRVTESITLEEQMQVRALRERGEKIFNDRLARLRTDRLHEIRHVIADLRGEFGDEYDPTDQITQVTQQINSLSMDRISHTSDSNRDANQVISMSGCQNISVGPSFHFHGRQQSASESSIQNQPNLCVSSSSSSSSPESCDGELNDSSIYFNPTDYASQESSPSCSTVQTLVTLLSENSLEG</sequence>
<reference evidence="2 3" key="1">
    <citation type="submission" date="2023-11" db="EMBL/GenBank/DDBJ databases">
        <title>Halocaridina rubra genome assembly.</title>
        <authorList>
            <person name="Smith C."/>
        </authorList>
    </citation>
    <scope>NUCLEOTIDE SEQUENCE [LARGE SCALE GENOMIC DNA]</scope>
    <source>
        <strain evidence="2">EP-1</strain>
        <tissue evidence="2">Whole</tissue>
    </source>
</reference>
<protein>
    <submittedName>
        <fullName evidence="2">Uncharacterized protein</fullName>
    </submittedName>
</protein>
<name>A0AAN8XHM5_HALRR</name>
<feature type="compositionally biased region" description="Polar residues" evidence="1">
    <location>
        <begin position="297"/>
        <end position="314"/>
    </location>
</feature>
<dbReference type="Gene3D" id="3.40.50.10140">
    <property type="entry name" value="Toll/interleukin-1 receptor homology (TIR) domain"/>
    <property type="match status" value="1"/>
</dbReference>
<feature type="region of interest" description="Disordered" evidence="1">
    <location>
        <begin position="292"/>
        <end position="333"/>
    </location>
</feature>
<dbReference type="EMBL" id="JAXCGZ010005901">
    <property type="protein sequence ID" value="KAK7080488.1"/>
    <property type="molecule type" value="Genomic_DNA"/>
</dbReference>
<comment type="caution">
    <text evidence="2">The sequence shown here is derived from an EMBL/GenBank/DDBJ whole genome shotgun (WGS) entry which is preliminary data.</text>
</comment>
<gene>
    <name evidence="2" type="ORF">SK128_022969</name>
</gene>